<evidence type="ECO:0000313" key="5">
    <source>
        <dbReference type="Proteomes" id="UP000277811"/>
    </source>
</evidence>
<dbReference type="GO" id="GO:0071555">
    <property type="term" value="P:cell wall organization"/>
    <property type="evidence" value="ECO:0007669"/>
    <property type="project" value="TreeGrafter"/>
</dbReference>
<name>A0A498RAN0_9FIRM</name>
<evidence type="ECO:0000259" key="3">
    <source>
        <dbReference type="Pfam" id="PF21922"/>
    </source>
</evidence>
<dbReference type="Pfam" id="PF00905">
    <property type="entry name" value="Transpeptidase"/>
    <property type="match status" value="1"/>
</dbReference>
<dbReference type="InterPro" id="IPR054120">
    <property type="entry name" value="PBPA_dimer"/>
</dbReference>
<dbReference type="InterPro" id="IPR012338">
    <property type="entry name" value="Beta-lactam/transpept-like"/>
</dbReference>
<keyword evidence="1" id="KW-0472">Membrane</keyword>
<proteinExistence type="predicted"/>
<keyword evidence="1" id="KW-1133">Transmembrane helix</keyword>
<keyword evidence="5" id="KW-1185">Reference proteome</keyword>
<dbReference type="OrthoDB" id="9770103at2"/>
<organism evidence="4 5">
    <name type="scientific">Lucifera butyrica</name>
    <dbReference type="NCBI Taxonomy" id="1351585"/>
    <lineage>
        <taxon>Bacteria</taxon>
        <taxon>Bacillati</taxon>
        <taxon>Bacillota</taxon>
        <taxon>Negativicutes</taxon>
        <taxon>Veillonellales</taxon>
        <taxon>Veillonellaceae</taxon>
        <taxon>Lucifera</taxon>
    </lineage>
</organism>
<evidence type="ECO:0000313" key="4">
    <source>
        <dbReference type="EMBL" id="VBB07937.1"/>
    </source>
</evidence>
<dbReference type="GO" id="GO:0071972">
    <property type="term" value="F:peptidoglycan L,D-transpeptidase activity"/>
    <property type="evidence" value="ECO:0007669"/>
    <property type="project" value="TreeGrafter"/>
</dbReference>
<dbReference type="Gene3D" id="3.90.1310.10">
    <property type="entry name" value="Penicillin-binding protein 2a (Domain 2)"/>
    <property type="match status" value="1"/>
</dbReference>
<sequence>MKNNEVDFLRKNARNVAYCLLLLLVILMLYVSYIQIIEAPFLAANPLNRRSAELSGRIERGQILDRNGKQLAVSIQNNTGQFYRKYPYGAIMAQLVGYDSKKYGQAGLEATYNEYLSGFNNPEYKLGPVSHLWTKNRGNNLILTIDADLQQLAYRALGNHRGAVVAVSPRTGAILALVSKPSFDPNTVDRNWQTVSRSTDSPLLNRAVQGLYPPGSTIKIMTAGAALADGITDLNRTFLCNGALKIGPDYVLHDAENVAHGKIDLSEALTVSCNVTFGQIAMELGAKRMANTFEQFGFSRVANPELQEVPSQLPDFAKLSEGELAQTGIGQGRLLVTPLKMAMLAEAFADGGVMKRPYLVSKIVAPDGAVIKQFTPQEWLRPLDRRWTDAVKKMMVAVVNQGTGKAAQLAGVSVAGKTGTAENPHGRPHAWFIGFAPAEDPQIAVAVIVENAGYGGDAAAPIARQLFAQVLR</sequence>
<reference evidence="4 5" key="1">
    <citation type="submission" date="2018-06" db="EMBL/GenBank/DDBJ databases">
        <authorList>
            <person name="Strepis N."/>
        </authorList>
    </citation>
    <scope>NUCLEOTIDE SEQUENCE [LARGE SCALE GENOMIC DNA]</scope>
    <source>
        <strain evidence="4">LUCI</strain>
    </source>
</reference>
<dbReference type="InterPro" id="IPR050515">
    <property type="entry name" value="Beta-lactam/transpept"/>
</dbReference>
<dbReference type="RefSeq" id="WP_122628858.1">
    <property type="nucleotide sequence ID" value="NZ_UPPP01000083.1"/>
</dbReference>
<dbReference type="PANTHER" id="PTHR30627:SF24">
    <property type="entry name" value="PENICILLIN-BINDING PROTEIN 4B"/>
    <property type="match status" value="1"/>
</dbReference>
<dbReference type="Pfam" id="PF21922">
    <property type="entry name" value="PBP_dimer_2"/>
    <property type="match status" value="1"/>
</dbReference>
<dbReference type="AlphaFoldDB" id="A0A498RAN0"/>
<dbReference type="SUPFAM" id="SSF56601">
    <property type="entry name" value="beta-lactamase/transpeptidase-like"/>
    <property type="match status" value="1"/>
</dbReference>
<accession>A0A498RAN0</accession>
<dbReference type="Gene3D" id="3.40.710.10">
    <property type="entry name" value="DD-peptidase/beta-lactamase superfamily"/>
    <property type="match status" value="1"/>
</dbReference>
<protein>
    <submittedName>
        <fullName evidence="4">Uncharacterized protein</fullName>
    </submittedName>
</protein>
<gene>
    <name evidence="4" type="ORF">LUCI_3202</name>
</gene>
<dbReference type="GO" id="GO:0005886">
    <property type="term" value="C:plasma membrane"/>
    <property type="evidence" value="ECO:0007669"/>
    <property type="project" value="TreeGrafter"/>
</dbReference>
<feature type="domain" description="Penicillin binding protein A dimerisation" evidence="3">
    <location>
        <begin position="60"/>
        <end position="121"/>
    </location>
</feature>
<dbReference type="PANTHER" id="PTHR30627">
    <property type="entry name" value="PEPTIDOGLYCAN D,D-TRANSPEPTIDASE"/>
    <property type="match status" value="1"/>
</dbReference>
<dbReference type="InterPro" id="IPR036138">
    <property type="entry name" value="PBP_dimer_sf"/>
</dbReference>
<dbReference type="SUPFAM" id="SSF56519">
    <property type="entry name" value="Penicillin binding protein dimerisation domain"/>
    <property type="match status" value="1"/>
</dbReference>
<evidence type="ECO:0000256" key="1">
    <source>
        <dbReference type="SAM" id="Phobius"/>
    </source>
</evidence>
<evidence type="ECO:0000259" key="2">
    <source>
        <dbReference type="Pfam" id="PF00905"/>
    </source>
</evidence>
<dbReference type="GO" id="GO:0008658">
    <property type="term" value="F:penicillin binding"/>
    <property type="evidence" value="ECO:0007669"/>
    <property type="project" value="InterPro"/>
</dbReference>
<dbReference type="EMBL" id="UPPP01000083">
    <property type="protein sequence ID" value="VBB07937.1"/>
    <property type="molecule type" value="Genomic_DNA"/>
</dbReference>
<dbReference type="InterPro" id="IPR001460">
    <property type="entry name" value="PCN-bd_Tpept"/>
</dbReference>
<feature type="transmembrane region" description="Helical" evidence="1">
    <location>
        <begin position="16"/>
        <end position="36"/>
    </location>
</feature>
<keyword evidence="1" id="KW-0812">Transmembrane</keyword>
<dbReference type="Proteomes" id="UP000277811">
    <property type="component" value="Unassembled WGS sequence"/>
</dbReference>
<feature type="domain" description="Penicillin-binding protein transpeptidase" evidence="2">
    <location>
        <begin position="162"/>
        <end position="467"/>
    </location>
</feature>